<feature type="transmembrane region" description="Helical" evidence="1">
    <location>
        <begin position="71"/>
        <end position="88"/>
    </location>
</feature>
<accession>A0ABR5DJF2</accession>
<dbReference type="Proteomes" id="UP000033497">
    <property type="component" value="Unassembled WGS sequence"/>
</dbReference>
<dbReference type="EMBL" id="JSVU01000003">
    <property type="protein sequence ID" value="KJJ38904.1"/>
    <property type="molecule type" value="Genomic_DNA"/>
</dbReference>
<reference evidence="2 3" key="1">
    <citation type="submission" date="2014-10" db="EMBL/GenBank/DDBJ databases">
        <title>Genome sequencing of Vitellibacter vladivostokensis KMM 3516.</title>
        <authorList>
            <person name="Thevarajoo S."/>
            <person name="Selvaratnam C."/>
            <person name="Goh K.M."/>
            <person name="Chong C.S."/>
        </authorList>
    </citation>
    <scope>NUCLEOTIDE SEQUENCE [LARGE SCALE GENOMIC DNA]</scope>
    <source>
        <strain evidence="2 3">KMM 3516</strain>
    </source>
</reference>
<keyword evidence="1" id="KW-0812">Transmembrane</keyword>
<feature type="transmembrane region" description="Helical" evidence="1">
    <location>
        <begin position="100"/>
        <end position="119"/>
    </location>
</feature>
<organism evidence="2 3">
    <name type="scientific">Aequorivita vladivostokensis</name>
    <dbReference type="NCBI Taxonomy" id="171194"/>
    <lineage>
        <taxon>Bacteria</taxon>
        <taxon>Pseudomonadati</taxon>
        <taxon>Bacteroidota</taxon>
        <taxon>Flavobacteriia</taxon>
        <taxon>Flavobacteriales</taxon>
        <taxon>Flavobacteriaceae</taxon>
        <taxon>Aequorivita</taxon>
    </lineage>
</organism>
<protein>
    <recommendedName>
        <fullName evidence="4">Histidine kinase N-terminal 7TM region domain-containing protein</fullName>
    </recommendedName>
</protein>
<comment type="caution">
    <text evidence="2">The sequence shown here is derived from an EMBL/GenBank/DDBJ whole genome shotgun (WGS) entry which is preliminary data.</text>
</comment>
<feature type="transmembrane region" description="Helical" evidence="1">
    <location>
        <begin position="198"/>
        <end position="221"/>
    </location>
</feature>
<gene>
    <name evidence="2" type="ORF">MB09_05540</name>
</gene>
<evidence type="ECO:0000313" key="3">
    <source>
        <dbReference type="Proteomes" id="UP000033497"/>
    </source>
</evidence>
<keyword evidence="1" id="KW-0472">Membrane</keyword>
<feature type="transmembrane region" description="Helical" evidence="1">
    <location>
        <begin position="162"/>
        <end position="186"/>
    </location>
</feature>
<evidence type="ECO:0008006" key="4">
    <source>
        <dbReference type="Google" id="ProtNLM"/>
    </source>
</evidence>
<feature type="transmembrane region" description="Helical" evidence="1">
    <location>
        <begin position="125"/>
        <end position="150"/>
    </location>
</feature>
<keyword evidence="1" id="KW-1133">Transmembrane helix</keyword>
<feature type="transmembrane region" description="Helical" evidence="1">
    <location>
        <begin position="6"/>
        <end position="22"/>
    </location>
</feature>
<name>A0ABR5DJF2_9FLAO</name>
<evidence type="ECO:0000256" key="1">
    <source>
        <dbReference type="SAM" id="Phobius"/>
    </source>
</evidence>
<keyword evidence="3" id="KW-1185">Reference proteome</keyword>
<proteinExistence type="predicted"/>
<sequence length="234" mass="27459">MTAAIIAHLLELSAFIAALFYYRKNKSKPTFYLMLFLGFTVCVEILGWYTILMDSGYLSFLKNSVFQKNYWLFNIYGIISYLFYINYFKWHLTSRDSVRILNFSSLLLIVVSLAEIAFSNDFFNIFLPIFRLLGTFLVLLSISLYYLELLRSEQILQVQKSLPFYVSVGALIFHLCTTPLFIYSSYFSNSIDPGFVRLYTLVIFGTNYLFYSIYIAGFLICSRKKDPYFPRKNF</sequence>
<feature type="transmembrane region" description="Helical" evidence="1">
    <location>
        <begin position="31"/>
        <end position="51"/>
    </location>
</feature>
<evidence type="ECO:0000313" key="2">
    <source>
        <dbReference type="EMBL" id="KJJ38904.1"/>
    </source>
</evidence>